<feature type="compositionally biased region" description="Basic and acidic residues" evidence="1">
    <location>
        <begin position="85"/>
        <end position="94"/>
    </location>
</feature>
<keyword evidence="3" id="KW-1185">Reference proteome</keyword>
<dbReference type="AlphaFoldDB" id="A0A0C3PZH9"/>
<dbReference type="EMBL" id="KN824253">
    <property type="protein sequence ID" value="KIO15296.1"/>
    <property type="molecule type" value="Genomic_DNA"/>
</dbReference>
<protein>
    <submittedName>
        <fullName evidence="2">Uncharacterized protein</fullName>
    </submittedName>
</protein>
<reference evidence="3" key="2">
    <citation type="submission" date="2015-01" db="EMBL/GenBank/DDBJ databases">
        <title>Evolutionary Origins and Diversification of the Mycorrhizal Mutualists.</title>
        <authorList>
            <consortium name="DOE Joint Genome Institute"/>
            <consortium name="Mycorrhizal Genomics Consortium"/>
            <person name="Kohler A."/>
            <person name="Kuo A."/>
            <person name="Nagy L.G."/>
            <person name="Floudas D."/>
            <person name="Copeland A."/>
            <person name="Barry K.W."/>
            <person name="Cichocki N."/>
            <person name="Veneault-Fourrey C."/>
            <person name="LaButti K."/>
            <person name="Lindquist E.A."/>
            <person name="Lipzen A."/>
            <person name="Lundell T."/>
            <person name="Morin E."/>
            <person name="Murat C."/>
            <person name="Riley R."/>
            <person name="Ohm R."/>
            <person name="Sun H."/>
            <person name="Tunlid A."/>
            <person name="Henrissat B."/>
            <person name="Grigoriev I.V."/>
            <person name="Hibbett D.S."/>
            <person name="Martin F."/>
        </authorList>
    </citation>
    <scope>NUCLEOTIDE SEQUENCE [LARGE SCALE GENOMIC DNA]</scope>
    <source>
        <strain evidence="3">MUT 4182</strain>
    </source>
</reference>
<reference evidence="2 3" key="1">
    <citation type="submission" date="2014-04" db="EMBL/GenBank/DDBJ databases">
        <authorList>
            <consortium name="DOE Joint Genome Institute"/>
            <person name="Kuo A."/>
            <person name="Girlanda M."/>
            <person name="Perotto S."/>
            <person name="Kohler A."/>
            <person name="Nagy L.G."/>
            <person name="Floudas D."/>
            <person name="Copeland A."/>
            <person name="Barry K.W."/>
            <person name="Cichocki N."/>
            <person name="Veneault-Fourrey C."/>
            <person name="LaButti K."/>
            <person name="Lindquist E.A."/>
            <person name="Lipzen A."/>
            <person name="Lundell T."/>
            <person name="Morin E."/>
            <person name="Murat C."/>
            <person name="Sun H."/>
            <person name="Tunlid A."/>
            <person name="Henrissat B."/>
            <person name="Grigoriev I.V."/>
            <person name="Hibbett D.S."/>
            <person name="Martin F."/>
            <person name="Nordberg H.P."/>
            <person name="Cantor M.N."/>
            <person name="Hua S.X."/>
        </authorList>
    </citation>
    <scope>NUCLEOTIDE SEQUENCE [LARGE SCALE GENOMIC DNA]</scope>
    <source>
        <strain evidence="2 3">MUT 4182</strain>
    </source>
</reference>
<evidence type="ECO:0000313" key="3">
    <source>
        <dbReference type="Proteomes" id="UP000054248"/>
    </source>
</evidence>
<proteinExistence type="predicted"/>
<evidence type="ECO:0000256" key="1">
    <source>
        <dbReference type="SAM" id="MobiDB-lite"/>
    </source>
</evidence>
<name>A0A0C3PZH9_9AGAM</name>
<dbReference type="Proteomes" id="UP000054248">
    <property type="component" value="Unassembled WGS sequence"/>
</dbReference>
<accession>A0A0C3PZH9</accession>
<sequence length="94" mass="10003">MAQLTLAILDMSKTNDGFLRAVGLATDAILEGRPAVTSPNTADYEADLPRGWAGCLPAPRMVAGAPKLATSGNKECVHVPTEPQSESRGRRQRE</sequence>
<evidence type="ECO:0000313" key="2">
    <source>
        <dbReference type="EMBL" id="KIO15296.1"/>
    </source>
</evidence>
<gene>
    <name evidence="2" type="ORF">M407DRAFT_35167</name>
</gene>
<feature type="region of interest" description="Disordered" evidence="1">
    <location>
        <begin position="73"/>
        <end position="94"/>
    </location>
</feature>
<organism evidence="2 3">
    <name type="scientific">Tulasnella calospora MUT 4182</name>
    <dbReference type="NCBI Taxonomy" id="1051891"/>
    <lineage>
        <taxon>Eukaryota</taxon>
        <taxon>Fungi</taxon>
        <taxon>Dikarya</taxon>
        <taxon>Basidiomycota</taxon>
        <taxon>Agaricomycotina</taxon>
        <taxon>Agaricomycetes</taxon>
        <taxon>Cantharellales</taxon>
        <taxon>Tulasnellaceae</taxon>
        <taxon>Tulasnella</taxon>
    </lineage>
</organism>
<dbReference type="HOGENOM" id="CLU_2387773_0_0_1"/>